<comment type="caution">
    <text evidence="1">The sequence shown here is derived from an EMBL/GenBank/DDBJ whole genome shotgun (WGS) entry which is preliminary data.</text>
</comment>
<evidence type="ECO:0000313" key="2">
    <source>
        <dbReference type="Proteomes" id="UP001187192"/>
    </source>
</evidence>
<proteinExistence type="predicted"/>
<reference evidence="1" key="1">
    <citation type="submission" date="2023-07" db="EMBL/GenBank/DDBJ databases">
        <title>draft genome sequence of fig (Ficus carica).</title>
        <authorList>
            <person name="Takahashi T."/>
            <person name="Nishimura K."/>
        </authorList>
    </citation>
    <scope>NUCLEOTIDE SEQUENCE</scope>
</reference>
<dbReference type="Proteomes" id="UP001187192">
    <property type="component" value="Unassembled WGS sequence"/>
</dbReference>
<keyword evidence="2" id="KW-1185">Reference proteome</keyword>
<organism evidence="1 2">
    <name type="scientific">Ficus carica</name>
    <name type="common">Common fig</name>
    <dbReference type="NCBI Taxonomy" id="3494"/>
    <lineage>
        <taxon>Eukaryota</taxon>
        <taxon>Viridiplantae</taxon>
        <taxon>Streptophyta</taxon>
        <taxon>Embryophyta</taxon>
        <taxon>Tracheophyta</taxon>
        <taxon>Spermatophyta</taxon>
        <taxon>Magnoliopsida</taxon>
        <taxon>eudicotyledons</taxon>
        <taxon>Gunneridae</taxon>
        <taxon>Pentapetalae</taxon>
        <taxon>rosids</taxon>
        <taxon>fabids</taxon>
        <taxon>Rosales</taxon>
        <taxon>Moraceae</taxon>
        <taxon>Ficeae</taxon>
        <taxon>Ficus</taxon>
    </lineage>
</organism>
<name>A0AA87ZUH5_FICCA</name>
<evidence type="ECO:0000313" key="1">
    <source>
        <dbReference type="EMBL" id="GMN43994.1"/>
    </source>
</evidence>
<protein>
    <submittedName>
        <fullName evidence="1">Uncharacterized protein</fullName>
    </submittedName>
</protein>
<gene>
    <name evidence="1" type="ORF">TIFTF001_013180</name>
</gene>
<dbReference type="EMBL" id="BTGU01000017">
    <property type="protein sequence ID" value="GMN43994.1"/>
    <property type="molecule type" value="Genomic_DNA"/>
</dbReference>
<accession>A0AA87ZUH5</accession>
<sequence length="70" mass="7970">MDGDEQEILQLRFSGTGEDFLYDTDVSLSRCRMQRRVVSFSDGGVSLSPGFGDVIWARELSVLKLQWGRR</sequence>
<dbReference type="AlphaFoldDB" id="A0AA87ZUH5"/>